<dbReference type="AlphaFoldDB" id="A0A2Y9KHM5"/>
<reference evidence="3" key="1">
    <citation type="submission" date="2025-08" db="UniProtKB">
        <authorList>
            <consortium name="RefSeq"/>
        </authorList>
    </citation>
    <scope>IDENTIFICATION</scope>
    <source>
        <tissue evidence="3">Blood</tissue>
    </source>
</reference>
<dbReference type="Proteomes" id="UP000248482">
    <property type="component" value="Unplaced"/>
</dbReference>
<protein>
    <submittedName>
        <fullName evidence="3">Uncharacterized protein LOC111156449</fullName>
    </submittedName>
</protein>
<feature type="compositionally biased region" description="Low complexity" evidence="1">
    <location>
        <begin position="119"/>
        <end position="138"/>
    </location>
</feature>
<keyword evidence="2" id="KW-1185">Reference proteome</keyword>
<feature type="compositionally biased region" description="Polar residues" evidence="1">
    <location>
        <begin position="16"/>
        <end position="31"/>
    </location>
</feature>
<dbReference type="RefSeq" id="XP_022373071.1">
    <property type="nucleotide sequence ID" value="XM_022517363.1"/>
</dbReference>
<gene>
    <name evidence="3" type="primary">LOC111156449</name>
</gene>
<feature type="region of interest" description="Disordered" evidence="1">
    <location>
        <begin position="16"/>
        <end position="35"/>
    </location>
</feature>
<dbReference type="KEGG" id="elk:111156449"/>
<feature type="compositionally biased region" description="Low complexity" evidence="1">
    <location>
        <begin position="150"/>
        <end position="162"/>
    </location>
</feature>
<evidence type="ECO:0000256" key="1">
    <source>
        <dbReference type="SAM" id="MobiDB-lite"/>
    </source>
</evidence>
<feature type="region of interest" description="Disordered" evidence="1">
    <location>
        <begin position="111"/>
        <end position="207"/>
    </location>
</feature>
<proteinExistence type="predicted"/>
<name>A0A2Y9KHM5_ENHLU</name>
<dbReference type="GeneID" id="111156449"/>
<sequence length="207" mass="22103">MTLARWFLPLIQPSQQGTSHLHRQPQSSSQGKGDAEWQLLSLSQQGVRGSVCPGSGQGKRRCARLRSRCCGEQEHSCLPRRQAGAARPLPEARSEHRRLKACPAWCLRKPSDREAATARQRQPRPGQGQKLLGAAAAARSRGPQWGGKTPPAAARGPGPARRLCPHGGSHCSSTAARAGLQGDGGGESEQQQSYGRKGSDSLLTPNL</sequence>
<evidence type="ECO:0000313" key="2">
    <source>
        <dbReference type="Proteomes" id="UP000248482"/>
    </source>
</evidence>
<organism evidence="2 3">
    <name type="scientific">Enhydra lutris kenyoni</name>
    <name type="common">northern sea otter</name>
    <dbReference type="NCBI Taxonomy" id="391180"/>
    <lineage>
        <taxon>Eukaryota</taxon>
        <taxon>Metazoa</taxon>
        <taxon>Chordata</taxon>
        <taxon>Craniata</taxon>
        <taxon>Vertebrata</taxon>
        <taxon>Euteleostomi</taxon>
        <taxon>Mammalia</taxon>
        <taxon>Eutheria</taxon>
        <taxon>Laurasiatheria</taxon>
        <taxon>Carnivora</taxon>
        <taxon>Caniformia</taxon>
        <taxon>Musteloidea</taxon>
        <taxon>Mustelidae</taxon>
        <taxon>Lutrinae</taxon>
        <taxon>Enhydra</taxon>
    </lineage>
</organism>
<evidence type="ECO:0000313" key="3">
    <source>
        <dbReference type="RefSeq" id="XP_022373071.1"/>
    </source>
</evidence>
<accession>A0A2Y9KHM5</accession>